<dbReference type="PROSITE" id="PS50181">
    <property type="entry name" value="FBOX"/>
    <property type="match status" value="1"/>
</dbReference>
<accession>K3VTK0</accession>
<dbReference type="eggNOG" id="ENOG502S8UP">
    <property type="taxonomic scope" value="Eukaryota"/>
</dbReference>
<name>K3VTK0_FUSPC</name>
<organism evidence="2 3">
    <name type="scientific">Fusarium pseudograminearum (strain CS3096)</name>
    <name type="common">Wheat and barley crown-rot fungus</name>
    <dbReference type="NCBI Taxonomy" id="1028729"/>
    <lineage>
        <taxon>Eukaryota</taxon>
        <taxon>Fungi</taxon>
        <taxon>Dikarya</taxon>
        <taxon>Ascomycota</taxon>
        <taxon>Pezizomycotina</taxon>
        <taxon>Sordariomycetes</taxon>
        <taxon>Hypocreomycetidae</taxon>
        <taxon>Hypocreales</taxon>
        <taxon>Nectriaceae</taxon>
        <taxon>Fusarium</taxon>
    </lineage>
</organism>
<feature type="domain" description="F-box" evidence="1">
    <location>
        <begin position="11"/>
        <end position="56"/>
    </location>
</feature>
<dbReference type="KEGG" id="fpu:FPSE_02496"/>
<dbReference type="Proteomes" id="UP000007978">
    <property type="component" value="Chromosome 3"/>
</dbReference>
<dbReference type="CDD" id="cd09917">
    <property type="entry name" value="F-box_SF"/>
    <property type="match status" value="1"/>
</dbReference>
<reference evidence="2 3" key="1">
    <citation type="journal article" date="2012" name="PLoS Pathog.">
        <title>Comparative pathogenomics reveals horizontally acquired novel virulence genes in fungi infecting cereal hosts.</title>
        <authorList>
            <person name="Gardiner D.M."/>
            <person name="McDonald M.C."/>
            <person name="Covarelli L."/>
            <person name="Solomon P.S."/>
            <person name="Rusu A.G."/>
            <person name="Marshall M."/>
            <person name="Kazan K."/>
            <person name="Chakraborty S."/>
            <person name="McDonald B.A."/>
            <person name="Manners J.M."/>
        </authorList>
    </citation>
    <scope>NUCLEOTIDE SEQUENCE [LARGE SCALE GENOMIC DNA]</scope>
    <source>
        <strain evidence="2 3">CS3096</strain>
    </source>
</reference>
<evidence type="ECO:0000313" key="3">
    <source>
        <dbReference type="Proteomes" id="UP000007978"/>
    </source>
</evidence>
<dbReference type="PANTHER" id="PTHR42057">
    <property type="entry name" value="F-BOX DOMAIN PROTEIN (AFU_ORTHOLOGUE AFUA_4G00200)"/>
    <property type="match status" value="1"/>
</dbReference>
<dbReference type="AlphaFoldDB" id="K3VTK0"/>
<evidence type="ECO:0000313" key="2">
    <source>
        <dbReference type="EMBL" id="EKJ77418.1"/>
    </source>
</evidence>
<dbReference type="EMBL" id="AFNW01000059">
    <property type="protein sequence ID" value="EKJ77418.1"/>
    <property type="molecule type" value="Genomic_DNA"/>
</dbReference>
<sequence>MSLTLENEANSSDDIHLPPEVWYRICSFLPKSDLVNLRLVCSDLGIIALHECYKTIYIEVHRESSPRRLCEIVKSCKLRHQVRELVLYDNADYLGGFKNDRSRQSFLNTLPLLRFFSRLISLRVRFRAYSQLCRRNQDSYLAMQHRQDMLDTIFYWIAGMGNTDPRHMIDPDAVFHDDKIQDHSEGKSYLIDLADFSQPAIPLQQLIVTNLPDQHDDRLNTSEAFLKIMSMPSLRDIRLHVEPRINILHPVASSPFSPGKYKFFNNLHVSWLAPDIAGNLQILTLNYKEFWGWCPKMDFRRFELPQLKALSLGRYVFSHQWQIDWFASIGNGNGSGGLEELYLHDCPILYEATHIGPFDTSDPGYPLQESVLGMTGDCETHNYPIRWHDVFSQWAGSLNNLKVFHMGKSTYQNSRNKTFRRKLNVQNESQRHQIWYDLQEELASPCPSGPPTYSRLKQASSLKGQLTSIEFNQNRRFQMKYIEFDIGRMCHNPHWPWVRRGNSNECWAPEEGTVVRDAAAYEVFMDAVHSRVVV</sequence>
<gene>
    <name evidence="2" type="ORF">FPSE_02496</name>
</gene>
<dbReference type="InterPro" id="IPR001810">
    <property type="entry name" value="F-box_dom"/>
</dbReference>
<dbReference type="HOGENOM" id="CLU_034857_0_0_1"/>
<keyword evidence="3" id="KW-1185">Reference proteome</keyword>
<proteinExistence type="predicted"/>
<dbReference type="PANTHER" id="PTHR42057:SF2">
    <property type="entry name" value="F-BOX DOMAIN PROTEIN (AFU_ORTHOLOGUE AFUA_4G00200)-RELATED"/>
    <property type="match status" value="1"/>
</dbReference>
<dbReference type="GeneID" id="20361115"/>
<comment type="caution">
    <text evidence="2">The sequence shown here is derived from an EMBL/GenBank/DDBJ whole genome shotgun (WGS) entry which is preliminary data.</text>
</comment>
<dbReference type="OrthoDB" id="3140657at2759"/>
<dbReference type="RefSeq" id="XP_009253890.1">
    <property type="nucleotide sequence ID" value="XM_009255615.1"/>
</dbReference>
<evidence type="ECO:0000259" key="1">
    <source>
        <dbReference type="PROSITE" id="PS50181"/>
    </source>
</evidence>
<dbReference type="SMART" id="SM00256">
    <property type="entry name" value="FBOX"/>
    <property type="match status" value="1"/>
</dbReference>
<dbReference type="InterPro" id="IPR036047">
    <property type="entry name" value="F-box-like_dom_sf"/>
</dbReference>
<dbReference type="Pfam" id="PF12937">
    <property type="entry name" value="F-box-like"/>
    <property type="match status" value="1"/>
</dbReference>
<protein>
    <recommendedName>
        <fullName evidence="1">F-box domain-containing protein</fullName>
    </recommendedName>
</protein>
<dbReference type="SUPFAM" id="SSF81383">
    <property type="entry name" value="F-box domain"/>
    <property type="match status" value="1"/>
</dbReference>